<reference evidence="3 4" key="1">
    <citation type="submission" date="2019-07" db="EMBL/GenBank/DDBJ databases">
        <authorList>
            <person name="Zhu P."/>
        </authorList>
    </citation>
    <scope>NUCLEOTIDE SEQUENCE [LARGE SCALE GENOMIC DNA]</scope>
    <source>
        <strain evidence="3 4">SSL-25</strain>
    </source>
</reference>
<dbReference type="AlphaFoldDB" id="A0A5B8JHV1"/>
<feature type="region of interest" description="Disordered" evidence="2">
    <location>
        <begin position="131"/>
        <end position="169"/>
    </location>
</feature>
<dbReference type="InterPro" id="IPR036894">
    <property type="entry name" value="YbaB-like_sf"/>
</dbReference>
<name>A0A5B8JHV1_9ACTN</name>
<dbReference type="KEGG" id="sqz:FQU76_31090"/>
<dbReference type="Pfam" id="PF02575">
    <property type="entry name" value="YbaB_DNA_bd"/>
    <property type="match status" value="1"/>
</dbReference>
<dbReference type="GO" id="GO:0003677">
    <property type="term" value="F:DNA binding"/>
    <property type="evidence" value="ECO:0007669"/>
    <property type="project" value="InterPro"/>
</dbReference>
<sequence>MTNPLEEQLAEALAEFEETRQQLNRAAAEAAQISVTVTSKDRSVEATVGPQGELKNLRFPTSRYRNMAPAELAGALMATIAQARTDAASQLLDLYRPFGPVPGLSAEAEGGFAPMSWDDLLAPLREEGIDVPAASPRSGGALFDELIDDETEDGGAPGTADGNREGAGR</sequence>
<keyword evidence="1" id="KW-0175">Coiled coil</keyword>
<accession>A0A5B8JHV1</accession>
<dbReference type="OrthoDB" id="4313934at2"/>
<dbReference type="InterPro" id="IPR004401">
    <property type="entry name" value="YbaB/EbfC"/>
</dbReference>
<organism evidence="3 4">
    <name type="scientific">Streptomyces qinzhouensis</name>
    <dbReference type="NCBI Taxonomy" id="2599401"/>
    <lineage>
        <taxon>Bacteria</taxon>
        <taxon>Bacillati</taxon>
        <taxon>Actinomycetota</taxon>
        <taxon>Actinomycetes</taxon>
        <taxon>Kitasatosporales</taxon>
        <taxon>Streptomycetaceae</taxon>
        <taxon>Streptomyces</taxon>
    </lineage>
</organism>
<dbReference type="Proteomes" id="UP000320580">
    <property type="component" value="Chromosome"/>
</dbReference>
<gene>
    <name evidence="3" type="ORF">FQU76_31090</name>
</gene>
<dbReference type="EMBL" id="CP042266">
    <property type="protein sequence ID" value="QDY81425.1"/>
    <property type="molecule type" value="Genomic_DNA"/>
</dbReference>
<evidence type="ECO:0000313" key="4">
    <source>
        <dbReference type="Proteomes" id="UP000320580"/>
    </source>
</evidence>
<proteinExistence type="predicted"/>
<evidence type="ECO:0000256" key="2">
    <source>
        <dbReference type="SAM" id="MobiDB-lite"/>
    </source>
</evidence>
<protein>
    <submittedName>
        <fullName evidence="3">YbaB/EbfC family nucleoid-associated protein</fullName>
    </submittedName>
</protein>
<keyword evidence="4" id="KW-1185">Reference proteome</keyword>
<feature type="coiled-coil region" evidence="1">
    <location>
        <begin position="6"/>
        <end position="33"/>
    </location>
</feature>
<evidence type="ECO:0000313" key="3">
    <source>
        <dbReference type="EMBL" id="QDY81425.1"/>
    </source>
</evidence>
<dbReference type="Gene3D" id="3.30.1310.10">
    <property type="entry name" value="Nucleoid-associated protein YbaB-like domain"/>
    <property type="match status" value="1"/>
</dbReference>
<evidence type="ECO:0000256" key="1">
    <source>
        <dbReference type="SAM" id="Coils"/>
    </source>
</evidence>